<proteinExistence type="inferred from homology"/>
<keyword evidence="5 10" id="KW-0804">Transcription</keyword>
<reference evidence="14" key="1">
    <citation type="submission" date="2023-07" db="EMBL/GenBank/DDBJ databases">
        <title>A chromosome-level genome assembly of Lolium multiflorum.</title>
        <authorList>
            <person name="Chen Y."/>
            <person name="Copetti D."/>
            <person name="Kolliker R."/>
            <person name="Studer B."/>
        </authorList>
    </citation>
    <scope>NUCLEOTIDE SEQUENCE</scope>
    <source>
        <strain evidence="14">02402/16</strain>
        <tissue evidence="14">Leaf</tissue>
    </source>
</reference>
<evidence type="ECO:0000256" key="12">
    <source>
        <dbReference type="SAM" id="MobiDB-lite"/>
    </source>
</evidence>
<evidence type="ECO:0000256" key="4">
    <source>
        <dbReference type="ARBA" id="ARBA00023155"/>
    </source>
</evidence>
<evidence type="ECO:0000256" key="1">
    <source>
        <dbReference type="ARBA" id="ARBA00004123"/>
    </source>
</evidence>
<dbReference type="PROSITE" id="PS00027">
    <property type="entry name" value="HOMEOBOX_1"/>
    <property type="match status" value="1"/>
</dbReference>
<dbReference type="InterPro" id="IPR045224">
    <property type="entry name" value="HDZip_class_I_plant"/>
</dbReference>
<evidence type="ECO:0000313" key="14">
    <source>
        <dbReference type="EMBL" id="KAK1607374.1"/>
    </source>
</evidence>
<dbReference type="InterPro" id="IPR000047">
    <property type="entry name" value="HTH_motif"/>
</dbReference>
<dbReference type="Proteomes" id="UP001231189">
    <property type="component" value="Unassembled WGS sequence"/>
</dbReference>
<dbReference type="SMART" id="SM00389">
    <property type="entry name" value="HOX"/>
    <property type="match status" value="1"/>
</dbReference>
<dbReference type="GO" id="GO:0000981">
    <property type="term" value="F:DNA-binding transcription factor activity, RNA polymerase II-specific"/>
    <property type="evidence" value="ECO:0007669"/>
    <property type="project" value="UniProtKB-UniRule"/>
</dbReference>
<evidence type="ECO:0000256" key="6">
    <source>
        <dbReference type="ARBA" id="ARBA00023242"/>
    </source>
</evidence>
<keyword evidence="3 8" id="KW-0238">DNA-binding</keyword>
<dbReference type="PRINTS" id="PR00031">
    <property type="entry name" value="HTHREPRESSR"/>
</dbReference>
<evidence type="ECO:0000259" key="13">
    <source>
        <dbReference type="PROSITE" id="PS50071"/>
    </source>
</evidence>
<evidence type="ECO:0000256" key="5">
    <source>
        <dbReference type="ARBA" id="ARBA00023163"/>
    </source>
</evidence>
<evidence type="ECO:0000256" key="11">
    <source>
        <dbReference type="SAM" id="Coils"/>
    </source>
</evidence>
<dbReference type="InterPro" id="IPR001356">
    <property type="entry name" value="HD"/>
</dbReference>
<comment type="caution">
    <text evidence="14">The sequence shown here is derived from an EMBL/GenBank/DDBJ whole genome shotgun (WGS) entry which is preliminary data.</text>
</comment>
<feature type="compositionally biased region" description="Low complexity" evidence="12">
    <location>
        <begin position="166"/>
        <end position="189"/>
    </location>
</feature>
<evidence type="ECO:0000256" key="3">
    <source>
        <dbReference type="ARBA" id="ARBA00023125"/>
    </source>
</evidence>
<dbReference type="GO" id="GO:0005634">
    <property type="term" value="C:nucleus"/>
    <property type="evidence" value="ECO:0007669"/>
    <property type="project" value="UniProtKB-SubCell"/>
</dbReference>
<dbReference type="Pfam" id="PF00046">
    <property type="entry name" value="Homeodomain"/>
    <property type="match status" value="1"/>
</dbReference>
<dbReference type="SUPFAM" id="SSF46689">
    <property type="entry name" value="Homeodomain-like"/>
    <property type="match status" value="1"/>
</dbReference>
<keyword evidence="15" id="KW-1185">Reference proteome</keyword>
<evidence type="ECO:0000256" key="9">
    <source>
        <dbReference type="RuleBase" id="RU000682"/>
    </source>
</evidence>
<dbReference type="PANTHER" id="PTHR24326:SF624">
    <property type="entry name" value="HOMEOBOX-LEUCINE ZIPPER PROTEIN HOX20"/>
    <property type="match status" value="1"/>
</dbReference>
<protein>
    <recommendedName>
        <fullName evidence="10">Homeobox-leucine zipper protein</fullName>
    </recommendedName>
    <alternativeName>
        <fullName evidence="10">HD-ZIP protein</fullName>
    </alternativeName>
    <alternativeName>
        <fullName evidence="10">Homeodomain transcription factor</fullName>
    </alternativeName>
</protein>
<dbReference type="AlphaFoldDB" id="A0AAD8QSR2"/>
<dbReference type="PANTHER" id="PTHR24326">
    <property type="entry name" value="HOMEOBOX-LEUCINE ZIPPER PROTEIN"/>
    <property type="match status" value="1"/>
</dbReference>
<keyword evidence="2 10" id="KW-0805">Transcription regulation</keyword>
<evidence type="ECO:0000256" key="7">
    <source>
        <dbReference type="ARBA" id="ARBA00025748"/>
    </source>
</evidence>
<feature type="coiled-coil region" evidence="11">
    <location>
        <begin position="105"/>
        <end position="146"/>
    </location>
</feature>
<organism evidence="14 15">
    <name type="scientific">Lolium multiflorum</name>
    <name type="common">Italian ryegrass</name>
    <name type="synonym">Lolium perenne subsp. multiflorum</name>
    <dbReference type="NCBI Taxonomy" id="4521"/>
    <lineage>
        <taxon>Eukaryota</taxon>
        <taxon>Viridiplantae</taxon>
        <taxon>Streptophyta</taxon>
        <taxon>Embryophyta</taxon>
        <taxon>Tracheophyta</taxon>
        <taxon>Spermatophyta</taxon>
        <taxon>Magnoliopsida</taxon>
        <taxon>Liliopsida</taxon>
        <taxon>Poales</taxon>
        <taxon>Poaceae</taxon>
        <taxon>BOP clade</taxon>
        <taxon>Pooideae</taxon>
        <taxon>Poodae</taxon>
        <taxon>Poeae</taxon>
        <taxon>Poeae Chloroplast Group 2 (Poeae type)</taxon>
        <taxon>Loliodinae</taxon>
        <taxon>Loliinae</taxon>
        <taxon>Lolium</taxon>
    </lineage>
</organism>
<comment type="function">
    <text evidence="10">Transcription factor.</text>
</comment>
<comment type="subcellular location">
    <subcellularLocation>
        <location evidence="1 8 9">Nucleus</location>
    </subcellularLocation>
</comment>
<dbReference type="GO" id="GO:0045893">
    <property type="term" value="P:positive regulation of DNA-templated transcription"/>
    <property type="evidence" value="ECO:0007669"/>
    <property type="project" value="TreeGrafter"/>
</dbReference>
<evidence type="ECO:0000256" key="10">
    <source>
        <dbReference type="RuleBase" id="RU369038"/>
    </source>
</evidence>
<accession>A0AAD8QSR2</accession>
<gene>
    <name evidence="14" type="ORF">QYE76_031047</name>
</gene>
<dbReference type="PROSITE" id="PS50071">
    <property type="entry name" value="HOMEOBOX_2"/>
    <property type="match status" value="1"/>
</dbReference>
<sequence length="273" mass="29371">MRRRSANGGGSPALLPMVCSEDDFGGAGMEEDLDEDTAMCGGGGGGGAGEKKRRLNGEQVRALERSFEKDTRLDPEHKDRLARDLGLQPRQVSVWFQNRRARWKTKQLERDYAALRQSFDALRADHDALRRDKDGLLAEIKELKAKLGDDVGAAASFSTAKEDQAASGVEPAAASAAAQGSSESDSSEVLNDAELTPGKQQQQATAAPAEPVVPGTAVVHGEVLFDGHQLLKVEDDEAAFLGDDDAACGGFFADEQPPSLPWWTEPTEQWTLH</sequence>
<feature type="region of interest" description="Disordered" evidence="12">
    <location>
        <begin position="166"/>
        <end position="190"/>
    </location>
</feature>
<dbReference type="CDD" id="cd00086">
    <property type="entry name" value="homeodomain"/>
    <property type="match status" value="1"/>
</dbReference>
<evidence type="ECO:0000313" key="15">
    <source>
        <dbReference type="Proteomes" id="UP001231189"/>
    </source>
</evidence>
<comment type="similarity">
    <text evidence="7 10">Belongs to the HD-ZIP homeobox family. Class I subfamily.</text>
</comment>
<keyword evidence="4 8" id="KW-0371">Homeobox</keyword>
<dbReference type="InterPro" id="IPR017970">
    <property type="entry name" value="Homeobox_CS"/>
</dbReference>
<evidence type="ECO:0000256" key="2">
    <source>
        <dbReference type="ARBA" id="ARBA00023015"/>
    </source>
</evidence>
<feature type="domain" description="Homeobox" evidence="13">
    <location>
        <begin position="46"/>
        <end position="106"/>
    </location>
</feature>
<dbReference type="Pfam" id="PF02183">
    <property type="entry name" value="HALZ"/>
    <property type="match status" value="1"/>
</dbReference>
<feature type="DNA-binding region" description="Homeobox" evidence="8">
    <location>
        <begin position="48"/>
        <end position="107"/>
    </location>
</feature>
<name>A0AAD8QSR2_LOLMU</name>
<dbReference type="InterPro" id="IPR009057">
    <property type="entry name" value="Homeodomain-like_sf"/>
</dbReference>
<keyword evidence="11" id="KW-0175">Coiled coil</keyword>
<dbReference type="EMBL" id="JAUUTY010000007">
    <property type="protein sequence ID" value="KAK1607374.1"/>
    <property type="molecule type" value="Genomic_DNA"/>
</dbReference>
<feature type="compositionally biased region" description="Acidic residues" evidence="12">
    <location>
        <begin position="25"/>
        <end position="37"/>
    </location>
</feature>
<dbReference type="InterPro" id="IPR003106">
    <property type="entry name" value="Leu_zip_homeo"/>
</dbReference>
<dbReference type="GO" id="GO:0043565">
    <property type="term" value="F:sequence-specific DNA binding"/>
    <property type="evidence" value="ECO:0007669"/>
    <property type="project" value="InterPro"/>
</dbReference>
<feature type="region of interest" description="Disordered" evidence="12">
    <location>
        <begin position="25"/>
        <end position="56"/>
    </location>
</feature>
<evidence type="ECO:0000256" key="8">
    <source>
        <dbReference type="PROSITE-ProRule" id="PRU00108"/>
    </source>
</evidence>
<dbReference type="Gene3D" id="1.10.10.60">
    <property type="entry name" value="Homeodomain-like"/>
    <property type="match status" value="1"/>
</dbReference>
<keyword evidence="6 8" id="KW-0539">Nucleus</keyword>